<dbReference type="PANTHER" id="PTHR37422:SF13">
    <property type="entry name" value="LIPOPOLYSACCHARIDE BIOSYNTHESIS PROTEIN PA4999-RELATED"/>
    <property type="match status" value="1"/>
</dbReference>
<dbReference type="EMBL" id="JBHUOX010000001">
    <property type="protein sequence ID" value="MFD2998833.1"/>
    <property type="molecule type" value="Genomic_DNA"/>
</dbReference>
<feature type="transmembrane region" description="Helical" evidence="5">
    <location>
        <begin position="197"/>
        <end position="221"/>
    </location>
</feature>
<evidence type="ECO:0000259" key="6">
    <source>
        <dbReference type="Pfam" id="PF04932"/>
    </source>
</evidence>
<dbReference type="InterPro" id="IPR051533">
    <property type="entry name" value="WaaL-like"/>
</dbReference>
<feature type="transmembrane region" description="Helical" evidence="5">
    <location>
        <begin position="12"/>
        <end position="30"/>
    </location>
</feature>
<feature type="transmembrane region" description="Helical" evidence="5">
    <location>
        <begin position="125"/>
        <end position="147"/>
    </location>
</feature>
<dbReference type="GO" id="GO:0016874">
    <property type="term" value="F:ligase activity"/>
    <property type="evidence" value="ECO:0007669"/>
    <property type="project" value="UniProtKB-KW"/>
</dbReference>
<evidence type="ECO:0000313" key="7">
    <source>
        <dbReference type="EMBL" id="MFD2998833.1"/>
    </source>
</evidence>
<keyword evidence="2 5" id="KW-0812">Transmembrane</keyword>
<keyword evidence="3 5" id="KW-1133">Transmembrane helix</keyword>
<dbReference type="Proteomes" id="UP001597641">
    <property type="component" value="Unassembled WGS sequence"/>
</dbReference>
<comment type="subcellular location">
    <subcellularLocation>
        <location evidence="1">Membrane</location>
        <topology evidence="1">Multi-pass membrane protein</topology>
    </subcellularLocation>
</comment>
<keyword evidence="8" id="KW-1185">Reference proteome</keyword>
<feature type="domain" description="O-antigen ligase-related" evidence="6">
    <location>
        <begin position="195"/>
        <end position="330"/>
    </location>
</feature>
<feature type="transmembrane region" description="Helical" evidence="5">
    <location>
        <begin position="167"/>
        <end position="185"/>
    </location>
</feature>
<proteinExistence type="predicted"/>
<keyword evidence="7" id="KW-0436">Ligase</keyword>
<evidence type="ECO:0000256" key="3">
    <source>
        <dbReference type="ARBA" id="ARBA00022989"/>
    </source>
</evidence>
<dbReference type="Pfam" id="PF04932">
    <property type="entry name" value="Wzy_C"/>
    <property type="match status" value="1"/>
</dbReference>
<accession>A0ABW6BRW0</accession>
<feature type="transmembrane region" description="Helical" evidence="5">
    <location>
        <begin position="351"/>
        <end position="378"/>
    </location>
</feature>
<feature type="transmembrane region" description="Helical" evidence="5">
    <location>
        <begin position="233"/>
        <end position="255"/>
    </location>
</feature>
<evidence type="ECO:0000256" key="5">
    <source>
        <dbReference type="SAM" id="Phobius"/>
    </source>
</evidence>
<evidence type="ECO:0000256" key="4">
    <source>
        <dbReference type="ARBA" id="ARBA00023136"/>
    </source>
</evidence>
<sequence length="396" mass="45459">MESSFDSNAVVKINRSYFIIILLCFGALFIKNPKIYGIAITDVSIVIGLLIAATYSFSSKIKVSNLLLLGLCVSFILYEGIGIFKVPDNMKFLLYYARVIKSFLVGFLGYLFFQRLSTDLQYKAIRFFFFLAIISILLDTVYSLYYYTTIGTDKSVWALYSALKVSFLYADKNMVAFTISLLMVLSNRFFNRRYMFFLWFLTIVSLSRSGILVNTILLFYFMGFRLIKPSLLIALLITLIFSVILVYALDLSQMFMDRLSLNKDLSMQGRLGLQKMGIAMWLDAPLTGQGLSGFEQNFFDFYEGGEETPFPHNFYIYILSEQGLVGFMLLSAIFLIIWLKLFKKQLGMLIGAYLMFGMFLFNMSEYHFFFLVGLLLAFKPKPEPLENSLFPTISGQ</sequence>
<name>A0ABW6BRW0_9BACT</name>
<feature type="transmembrane region" description="Helical" evidence="5">
    <location>
        <begin position="36"/>
        <end position="57"/>
    </location>
</feature>
<feature type="transmembrane region" description="Helical" evidence="5">
    <location>
        <begin position="92"/>
        <end position="113"/>
    </location>
</feature>
<comment type="caution">
    <text evidence="7">The sequence shown here is derived from an EMBL/GenBank/DDBJ whole genome shotgun (WGS) entry which is preliminary data.</text>
</comment>
<feature type="transmembrane region" description="Helical" evidence="5">
    <location>
        <begin position="66"/>
        <end position="86"/>
    </location>
</feature>
<evidence type="ECO:0000256" key="1">
    <source>
        <dbReference type="ARBA" id="ARBA00004141"/>
    </source>
</evidence>
<keyword evidence="4 5" id="KW-0472">Membrane</keyword>
<organism evidence="7 8">
    <name type="scientific">Pontibacter toksunensis</name>
    <dbReference type="NCBI Taxonomy" id="1332631"/>
    <lineage>
        <taxon>Bacteria</taxon>
        <taxon>Pseudomonadati</taxon>
        <taxon>Bacteroidota</taxon>
        <taxon>Cytophagia</taxon>
        <taxon>Cytophagales</taxon>
        <taxon>Hymenobacteraceae</taxon>
        <taxon>Pontibacter</taxon>
    </lineage>
</organism>
<feature type="transmembrane region" description="Helical" evidence="5">
    <location>
        <begin position="314"/>
        <end position="339"/>
    </location>
</feature>
<dbReference type="PANTHER" id="PTHR37422">
    <property type="entry name" value="TEICHURONIC ACID BIOSYNTHESIS PROTEIN TUAE"/>
    <property type="match status" value="1"/>
</dbReference>
<evidence type="ECO:0000256" key="2">
    <source>
        <dbReference type="ARBA" id="ARBA00022692"/>
    </source>
</evidence>
<dbReference type="InterPro" id="IPR007016">
    <property type="entry name" value="O-antigen_ligase-rel_domated"/>
</dbReference>
<evidence type="ECO:0000313" key="8">
    <source>
        <dbReference type="Proteomes" id="UP001597641"/>
    </source>
</evidence>
<reference evidence="8" key="1">
    <citation type="journal article" date="2019" name="Int. J. Syst. Evol. Microbiol.">
        <title>The Global Catalogue of Microorganisms (GCM) 10K type strain sequencing project: providing services to taxonomists for standard genome sequencing and annotation.</title>
        <authorList>
            <consortium name="The Broad Institute Genomics Platform"/>
            <consortium name="The Broad Institute Genome Sequencing Center for Infectious Disease"/>
            <person name="Wu L."/>
            <person name="Ma J."/>
        </authorList>
    </citation>
    <scope>NUCLEOTIDE SEQUENCE [LARGE SCALE GENOMIC DNA]</scope>
    <source>
        <strain evidence="8">KCTC 23984</strain>
    </source>
</reference>
<gene>
    <name evidence="7" type="ORF">ACFS7Z_00550</name>
</gene>
<protein>
    <submittedName>
        <fullName evidence="7">O-antigen ligase family protein</fullName>
    </submittedName>
</protein>